<dbReference type="RefSeq" id="YP_010246312.1">
    <property type="nucleotide sequence ID" value="NC_060134.1"/>
</dbReference>
<keyword evidence="3" id="KW-1185">Reference proteome</keyword>
<accession>A0A3G3M9S7</accession>
<feature type="domain" description="4Fe-4S Wbl-type" evidence="1">
    <location>
        <begin position="12"/>
        <end position="61"/>
    </location>
</feature>
<evidence type="ECO:0000313" key="2">
    <source>
        <dbReference type="EMBL" id="AYR03213.1"/>
    </source>
</evidence>
<evidence type="ECO:0000259" key="1">
    <source>
        <dbReference type="Pfam" id="PF02467"/>
    </source>
</evidence>
<dbReference type="EMBL" id="MH976515">
    <property type="protein sequence ID" value="AYR03213.1"/>
    <property type="molecule type" value="Genomic_DNA"/>
</dbReference>
<protein>
    <submittedName>
        <fullName evidence="2">WhiB family transcription factor</fullName>
    </submittedName>
</protein>
<dbReference type="Pfam" id="PF02467">
    <property type="entry name" value="Whib"/>
    <property type="match status" value="1"/>
</dbReference>
<proteinExistence type="predicted"/>
<sequence length="89" mass="10135">MSYFRPGPELDWQLSAKCANEDPANYEVAALNELWPEKQAELLCRGCPVRNACYLNALQEYSTSEYAGFTDELDAELWTEGVVRAGRIW</sequence>
<dbReference type="KEGG" id="vg:70080854"/>
<name>A0A3G3M9S7_9CAUD</name>
<organism evidence="2 3">
    <name type="scientific">Gordonia phage Octobien14</name>
    <dbReference type="NCBI Taxonomy" id="2483673"/>
    <lineage>
        <taxon>Viruses</taxon>
        <taxon>Duplodnaviria</taxon>
        <taxon>Heunggongvirae</taxon>
        <taxon>Uroviricota</taxon>
        <taxon>Caudoviricetes</taxon>
        <taxon>Deeyouvirinae</taxon>
        <taxon>Octobienvirus</taxon>
        <taxon>Octobienvirus octobien14</taxon>
    </lineage>
</organism>
<dbReference type="GeneID" id="70080854"/>
<gene>
    <name evidence="2" type="primary">67</name>
    <name evidence="2" type="ORF">SEA_OCTOBIEN14_67</name>
</gene>
<evidence type="ECO:0000313" key="3">
    <source>
        <dbReference type="Proteomes" id="UP000280547"/>
    </source>
</evidence>
<reference evidence="2 3" key="1">
    <citation type="submission" date="2018-09" db="EMBL/GenBank/DDBJ databases">
        <authorList>
            <person name="Amanuel B.M."/>
            <person name="Anspach C.J."/>
            <person name="Chiquito R.J."/>
            <person name="Gales J.M."/>
            <person name="Hall T."/>
            <person name="Hotaki K."/>
            <person name="Lozano B."/>
            <person name="Mugisha B."/>
            <person name="Fogarty M.P."/>
            <person name="Leadon S.A."/>
            <person name="Molloy S.D."/>
            <person name="Garlena R.A."/>
            <person name="Russell D.A."/>
            <person name="Pope W.H."/>
            <person name="Jacobs-Sera D."/>
            <person name="Hatfull G.F."/>
        </authorList>
    </citation>
    <scope>NUCLEOTIDE SEQUENCE [LARGE SCALE GENOMIC DNA]</scope>
</reference>
<dbReference type="Proteomes" id="UP000280547">
    <property type="component" value="Segment"/>
</dbReference>
<dbReference type="InterPro" id="IPR034768">
    <property type="entry name" value="4FE4S_WBL"/>
</dbReference>